<accession>A0A7Z3H025</accession>
<evidence type="ECO:0000313" key="5">
    <source>
        <dbReference type="EMBL" id="QJP96189.1"/>
    </source>
</evidence>
<sequence>MSYKAICDKIDGHGEGIYNFGQSSFLLLVADNRDGICRGVSTAWLIAKKKGNDYLKDIVKPTMKTGLLHEQKTARQASDFQSEYVDISGDTPGSPSAATLGALRTGGVGSLGQTKAETYQSFATAGKAIGEFVLTSSCRYFILSIKGMLGGHSVAFYRPWVLFGKSSSCVFFDPNFGEFKLEGAQGVALCMDAVATAYKQGLSTGYRLWGFS</sequence>
<dbReference type="EMBL" id="CP027561">
    <property type="protein sequence ID" value="QJP96189.1"/>
    <property type="molecule type" value="Genomic_DNA"/>
</dbReference>
<dbReference type="SUPFAM" id="SSF54001">
    <property type="entry name" value="Cysteine proteinases"/>
    <property type="match status" value="1"/>
</dbReference>
<proteinExistence type="predicted"/>
<evidence type="ECO:0000256" key="1">
    <source>
        <dbReference type="ARBA" id="ARBA00022670"/>
    </source>
</evidence>
<dbReference type="Pfam" id="PF03543">
    <property type="entry name" value="Peptidase_C58"/>
    <property type="match status" value="1"/>
</dbReference>
<evidence type="ECO:0000256" key="3">
    <source>
        <dbReference type="ARBA" id="ARBA00022807"/>
    </source>
</evidence>
<evidence type="ECO:0000313" key="6">
    <source>
        <dbReference type="Proteomes" id="UP000501669"/>
    </source>
</evidence>
<organism evidence="5 6">
    <name type="scientific">Pseudomonas fluorescens</name>
    <dbReference type="NCBI Taxonomy" id="294"/>
    <lineage>
        <taxon>Bacteria</taxon>
        <taxon>Pseudomonadati</taxon>
        <taxon>Pseudomonadota</taxon>
        <taxon>Gammaproteobacteria</taxon>
        <taxon>Pseudomonadales</taxon>
        <taxon>Pseudomonadaceae</taxon>
        <taxon>Pseudomonas</taxon>
    </lineage>
</organism>
<dbReference type="InterPro" id="IPR006473">
    <property type="entry name" value="Peptidase_C58_Yopt"/>
</dbReference>
<keyword evidence="3" id="KW-0788">Thiol protease</keyword>
<dbReference type="Gene3D" id="3.90.70.20">
    <property type="match status" value="1"/>
</dbReference>
<gene>
    <name evidence="5" type="ORF">C6Y56_17020</name>
</gene>
<keyword evidence="1" id="KW-0645">Protease</keyword>
<dbReference type="RefSeq" id="WP_169430832.1">
    <property type="nucleotide sequence ID" value="NZ_CP027561.1"/>
</dbReference>
<dbReference type="Proteomes" id="UP000501669">
    <property type="component" value="Chromosome"/>
</dbReference>
<dbReference type="GO" id="GO:0006508">
    <property type="term" value="P:proteolysis"/>
    <property type="evidence" value="ECO:0007669"/>
    <property type="project" value="UniProtKB-KW"/>
</dbReference>
<dbReference type="GO" id="GO:0004197">
    <property type="term" value="F:cysteine-type endopeptidase activity"/>
    <property type="evidence" value="ECO:0007669"/>
    <property type="project" value="InterPro"/>
</dbReference>
<dbReference type="InterPro" id="IPR038765">
    <property type="entry name" value="Papain-like_cys_pep_sf"/>
</dbReference>
<protein>
    <recommendedName>
        <fullName evidence="4">Peptidase C58 YopT-type domain-containing protein</fullName>
    </recommendedName>
</protein>
<feature type="domain" description="Peptidase C58 YopT-type" evidence="4">
    <location>
        <begin position="30"/>
        <end position="183"/>
    </location>
</feature>
<dbReference type="AlphaFoldDB" id="A0A7Z3H025"/>
<evidence type="ECO:0000259" key="4">
    <source>
        <dbReference type="Pfam" id="PF03543"/>
    </source>
</evidence>
<name>A0A7Z3H025_PSEFL</name>
<keyword evidence="2" id="KW-0378">Hydrolase</keyword>
<reference evidence="5 6" key="1">
    <citation type="submission" date="2018-03" db="EMBL/GenBank/DDBJ databases">
        <title>Complete genome sequence of Pseudomonas fluorescens sp. G7.</title>
        <authorList>
            <person name="Gao C.-H."/>
            <person name="Li Z."/>
            <person name="Cai P."/>
        </authorList>
    </citation>
    <scope>NUCLEOTIDE SEQUENCE [LARGE SCALE GENOMIC DNA]</scope>
    <source>
        <strain evidence="5 6">G7</strain>
    </source>
</reference>
<evidence type="ECO:0000256" key="2">
    <source>
        <dbReference type="ARBA" id="ARBA00022801"/>
    </source>
</evidence>